<dbReference type="Pfam" id="PF03466">
    <property type="entry name" value="LysR_substrate"/>
    <property type="match status" value="1"/>
</dbReference>
<feature type="domain" description="HTH lysR-type" evidence="5">
    <location>
        <begin position="1"/>
        <end position="58"/>
    </location>
</feature>
<dbReference type="CDD" id="cd05466">
    <property type="entry name" value="PBP2_LTTR_substrate"/>
    <property type="match status" value="1"/>
</dbReference>
<comment type="similarity">
    <text evidence="1">Belongs to the LysR transcriptional regulatory family.</text>
</comment>
<keyword evidence="2" id="KW-0805">Transcription regulation</keyword>
<dbReference type="FunFam" id="1.10.10.10:FF:000001">
    <property type="entry name" value="LysR family transcriptional regulator"/>
    <property type="match status" value="1"/>
</dbReference>
<dbReference type="GO" id="GO:0000976">
    <property type="term" value="F:transcription cis-regulatory region binding"/>
    <property type="evidence" value="ECO:0007669"/>
    <property type="project" value="TreeGrafter"/>
</dbReference>
<gene>
    <name evidence="6" type="ORF">DI392_10025</name>
</gene>
<evidence type="ECO:0000256" key="3">
    <source>
        <dbReference type="ARBA" id="ARBA00023125"/>
    </source>
</evidence>
<dbReference type="InterPro" id="IPR005119">
    <property type="entry name" value="LysR_subst-bd"/>
</dbReference>
<dbReference type="Gene3D" id="3.40.190.290">
    <property type="match status" value="1"/>
</dbReference>
<proteinExistence type="inferred from homology"/>
<evidence type="ECO:0000313" key="6">
    <source>
        <dbReference type="EMBL" id="PWI33194.1"/>
    </source>
</evidence>
<dbReference type="InterPro" id="IPR036390">
    <property type="entry name" value="WH_DNA-bd_sf"/>
</dbReference>
<evidence type="ECO:0000259" key="5">
    <source>
        <dbReference type="PROSITE" id="PS50931"/>
    </source>
</evidence>
<accession>A0A2U3B904</accession>
<evidence type="ECO:0000313" key="7">
    <source>
        <dbReference type="Proteomes" id="UP000245362"/>
    </source>
</evidence>
<organism evidence="6 7">
    <name type="scientific">Vibrio albus</name>
    <dbReference type="NCBI Taxonomy" id="2200953"/>
    <lineage>
        <taxon>Bacteria</taxon>
        <taxon>Pseudomonadati</taxon>
        <taxon>Pseudomonadota</taxon>
        <taxon>Gammaproteobacteria</taxon>
        <taxon>Vibrionales</taxon>
        <taxon>Vibrionaceae</taxon>
        <taxon>Vibrio</taxon>
    </lineage>
</organism>
<dbReference type="PANTHER" id="PTHR30126">
    <property type="entry name" value="HTH-TYPE TRANSCRIPTIONAL REGULATOR"/>
    <property type="match status" value="1"/>
</dbReference>
<dbReference type="PROSITE" id="PS50931">
    <property type="entry name" value="HTH_LYSR"/>
    <property type="match status" value="1"/>
</dbReference>
<dbReference type="OrthoDB" id="6085176at2"/>
<dbReference type="Gene3D" id="1.10.10.10">
    <property type="entry name" value="Winged helix-like DNA-binding domain superfamily/Winged helix DNA-binding domain"/>
    <property type="match status" value="1"/>
</dbReference>
<evidence type="ECO:0000256" key="4">
    <source>
        <dbReference type="ARBA" id="ARBA00023163"/>
    </source>
</evidence>
<dbReference type="InterPro" id="IPR000847">
    <property type="entry name" value="LysR_HTH_N"/>
</dbReference>
<keyword evidence="3" id="KW-0238">DNA-binding</keyword>
<dbReference type="PRINTS" id="PR00039">
    <property type="entry name" value="HTHLYSR"/>
</dbReference>
<dbReference type="Pfam" id="PF00126">
    <property type="entry name" value="HTH_1"/>
    <property type="match status" value="1"/>
</dbReference>
<keyword evidence="4" id="KW-0804">Transcription</keyword>
<evidence type="ECO:0000256" key="1">
    <source>
        <dbReference type="ARBA" id="ARBA00009437"/>
    </source>
</evidence>
<name>A0A2U3B904_9VIBR</name>
<dbReference type="Proteomes" id="UP000245362">
    <property type="component" value="Unassembled WGS sequence"/>
</dbReference>
<dbReference type="SUPFAM" id="SSF53850">
    <property type="entry name" value="Periplasmic binding protein-like II"/>
    <property type="match status" value="1"/>
</dbReference>
<reference evidence="6 7" key="1">
    <citation type="submission" date="2018-05" db="EMBL/GenBank/DDBJ databases">
        <title>Vibrio limimaris sp. nov., isolated from marine sediment.</title>
        <authorList>
            <person name="Li C.-M."/>
        </authorList>
    </citation>
    <scope>NUCLEOTIDE SEQUENCE [LARGE SCALE GENOMIC DNA]</scope>
    <source>
        <strain evidence="6 7">E4404</strain>
    </source>
</reference>
<sequence length="306" mass="35183">MMNRVNRYFLTVARTGNIKKASELLHITQPTLTTAIKKLESDMGVSLLIRRSKGVELTEYGQVFLRYVEEQQEKHLDLMHKIQDMHQREHGKLKIGVGEVWWELFVRHGITKYQEAHPHSSLYIEFGNHLSLMQHLIQGDIDLFIGHEIGGLKDLMAVMFRPLFQDQESYFVHRNHPLLNDKTFLESPSDAMSGFPLIRVTPGHSRYSSVLNNAFEYDQTFNQSNATAPVVYEVGSLLASLDLLETTNAIMPYSNKMNGWMEKNGMMCLHTDTSKIGNVGIYHKRQLDNDKAQFLINEILTMTTEI</sequence>
<dbReference type="RefSeq" id="WP_109319777.1">
    <property type="nucleotide sequence ID" value="NZ_QFWT01000005.1"/>
</dbReference>
<dbReference type="AlphaFoldDB" id="A0A2U3B904"/>
<dbReference type="SUPFAM" id="SSF46785">
    <property type="entry name" value="Winged helix' DNA-binding domain"/>
    <property type="match status" value="1"/>
</dbReference>
<dbReference type="EMBL" id="QFWT01000005">
    <property type="protein sequence ID" value="PWI33194.1"/>
    <property type="molecule type" value="Genomic_DNA"/>
</dbReference>
<dbReference type="PANTHER" id="PTHR30126:SF40">
    <property type="entry name" value="HTH-TYPE TRANSCRIPTIONAL REGULATOR GLTR"/>
    <property type="match status" value="1"/>
</dbReference>
<protein>
    <submittedName>
        <fullName evidence="6">LysR family transcriptional regulator</fullName>
    </submittedName>
</protein>
<dbReference type="GO" id="GO:0003700">
    <property type="term" value="F:DNA-binding transcription factor activity"/>
    <property type="evidence" value="ECO:0007669"/>
    <property type="project" value="InterPro"/>
</dbReference>
<evidence type="ECO:0000256" key="2">
    <source>
        <dbReference type="ARBA" id="ARBA00023015"/>
    </source>
</evidence>
<keyword evidence="7" id="KW-1185">Reference proteome</keyword>
<dbReference type="InterPro" id="IPR036388">
    <property type="entry name" value="WH-like_DNA-bd_sf"/>
</dbReference>
<comment type="caution">
    <text evidence="6">The sequence shown here is derived from an EMBL/GenBank/DDBJ whole genome shotgun (WGS) entry which is preliminary data.</text>
</comment>